<gene>
    <name evidence="1" type="ORF">Tci_897706</name>
</gene>
<name>A0A699USW3_TANCI</name>
<dbReference type="AlphaFoldDB" id="A0A699USW3"/>
<feature type="non-terminal residue" evidence="1">
    <location>
        <position position="182"/>
    </location>
</feature>
<proteinExistence type="predicted"/>
<protein>
    <submittedName>
        <fullName evidence="1">Uncharacterized protein</fullName>
    </submittedName>
</protein>
<organism evidence="1">
    <name type="scientific">Tanacetum cinerariifolium</name>
    <name type="common">Dalmatian daisy</name>
    <name type="synonym">Chrysanthemum cinerariifolium</name>
    <dbReference type="NCBI Taxonomy" id="118510"/>
    <lineage>
        <taxon>Eukaryota</taxon>
        <taxon>Viridiplantae</taxon>
        <taxon>Streptophyta</taxon>
        <taxon>Embryophyta</taxon>
        <taxon>Tracheophyta</taxon>
        <taxon>Spermatophyta</taxon>
        <taxon>Magnoliopsida</taxon>
        <taxon>eudicotyledons</taxon>
        <taxon>Gunneridae</taxon>
        <taxon>Pentapetalae</taxon>
        <taxon>asterids</taxon>
        <taxon>campanulids</taxon>
        <taxon>Asterales</taxon>
        <taxon>Asteraceae</taxon>
        <taxon>Asteroideae</taxon>
        <taxon>Anthemideae</taxon>
        <taxon>Anthemidinae</taxon>
        <taxon>Tanacetum</taxon>
    </lineage>
</organism>
<reference evidence="1" key="1">
    <citation type="journal article" date="2019" name="Sci. Rep.">
        <title>Draft genome of Tanacetum cinerariifolium, the natural source of mosquito coil.</title>
        <authorList>
            <person name="Yamashiro T."/>
            <person name="Shiraishi A."/>
            <person name="Satake H."/>
            <person name="Nakayama K."/>
        </authorList>
    </citation>
    <scope>NUCLEOTIDE SEQUENCE</scope>
</reference>
<evidence type="ECO:0000313" key="1">
    <source>
        <dbReference type="EMBL" id="GFD25737.1"/>
    </source>
</evidence>
<accession>A0A699USW3</accession>
<comment type="caution">
    <text evidence="1">The sequence shown here is derived from an EMBL/GenBank/DDBJ whole genome shotgun (WGS) entry which is preliminary data.</text>
</comment>
<sequence length="182" mass="21302">MLSPESDEVIRLEKESRSKLSDLIRPFDYAKLSSLYDVFVPQREKSSEQRFFPERSRVSHITVQKEKKSFNKQPTLLEKRLDQSIPLGKQCQSSLELFNIIIQATTIFNGVEMCKKSSTKSTYFGYLDPFIKNTIEQIFSPEIERILNGLNQLQRCLKEEMVADLRYFNSLEFEVDSLRSEN</sequence>
<dbReference type="EMBL" id="BKCJ011363053">
    <property type="protein sequence ID" value="GFD25737.1"/>
    <property type="molecule type" value="Genomic_DNA"/>
</dbReference>